<organism evidence="1 2">
    <name type="scientific">Pyrrhoderma noxium</name>
    <dbReference type="NCBI Taxonomy" id="2282107"/>
    <lineage>
        <taxon>Eukaryota</taxon>
        <taxon>Fungi</taxon>
        <taxon>Dikarya</taxon>
        <taxon>Basidiomycota</taxon>
        <taxon>Agaricomycotina</taxon>
        <taxon>Agaricomycetes</taxon>
        <taxon>Hymenochaetales</taxon>
        <taxon>Hymenochaetaceae</taxon>
        <taxon>Pyrrhoderma</taxon>
    </lineage>
</organism>
<sequence>MIMCPPTLPYPVHLCTFYQQSMPIEDTMDVIIIRPKRDPTIVQDTNSEGDRRRFAGKTMHVLHAAYKDGAHIDLGYLEDGSLHDYYTKDCVRGVIEYLRCGGWEWKVEEDTTHFCADGTMFEIEAGSKIECTTTQIKNLHFYVVT</sequence>
<dbReference type="AlphaFoldDB" id="A0A286UV73"/>
<reference evidence="1 2" key="1">
    <citation type="journal article" date="2017" name="Mol. Ecol.">
        <title>Comparative and population genomic landscape of Phellinus noxius: A hypervariable fungus causing root rot in trees.</title>
        <authorList>
            <person name="Chung C.L."/>
            <person name="Lee T.J."/>
            <person name="Akiba M."/>
            <person name="Lee H.H."/>
            <person name="Kuo T.H."/>
            <person name="Liu D."/>
            <person name="Ke H.M."/>
            <person name="Yokoi T."/>
            <person name="Roa M.B."/>
            <person name="Lu M.J."/>
            <person name="Chang Y.Y."/>
            <person name="Ann P.J."/>
            <person name="Tsai J.N."/>
            <person name="Chen C.Y."/>
            <person name="Tzean S.S."/>
            <person name="Ota Y."/>
            <person name="Hattori T."/>
            <person name="Sahashi N."/>
            <person name="Liou R.F."/>
            <person name="Kikuchi T."/>
            <person name="Tsai I.J."/>
        </authorList>
    </citation>
    <scope>NUCLEOTIDE SEQUENCE [LARGE SCALE GENOMIC DNA]</scope>
    <source>
        <strain evidence="1 2">FFPRI411160</strain>
    </source>
</reference>
<protein>
    <submittedName>
        <fullName evidence="1">Proteophosphoglycan ppg4</fullName>
    </submittedName>
</protein>
<evidence type="ECO:0000313" key="1">
    <source>
        <dbReference type="EMBL" id="PAV23471.1"/>
    </source>
</evidence>
<proteinExistence type="predicted"/>
<keyword evidence="2" id="KW-1185">Reference proteome</keyword>
<name>A0A286UV73_9AGAM</name>
<dbReference type="OrthoDB" id="336240at2759"/>
<gene>
    <name evidence="1" type="ORF">PNOK_0053900</name>
</gene>
<dbReference type="Proteomes" id="UP000217199">
    <property type="component" value="Unassembled WGS sequence"/>
</dbReference>
<evidence type="ECO:0000313" key="2">
    <source>
        <dbReference type="Proteomes" id="UP000217199"/>
    </source>
</evidence>
<dbReference type="InParanoid" id="A0A286UV73"/>
<accession>A0A286UV73</accession>
<comment type="caution">
    <text evidence="1">The sequence shown here is derived from an EMBL/GenBank/DDBJ whole genome shotgun (WGS) entry which is preliminary data.</text>
</comment>
<dbReference type="EMBL" id="NBII01000001">
    <property type="protein sequence ID" value="PAV23471.1"/>
    <property type="molecule type" value="Genomic_DNA"/>
</dbReference>